<dbReference type="EMBL" id="JAUSRF010000024">
    <property type="protein sequence ID" value="MDP9840239.1"/>
    <property type="molecule type" value="Genomic_DNA"/>
</dbReference>
<evidence type="ECO:0000256" key="9">
    <source>
        <dbReference type="RuleBase" id="RU363036"/>
    </source>
</evidence>
<feature type="binding site" evidence="8">
    <location>
        <begin position="13"/>
        <end position="15"/>
    </location>
    <ligand>
        <name>ATP</name>
        <dbReference type="ChEBI" id="CHEBI:30616"/>
    </ligand>
</feature>
<comment type="subunit">
    <text evidence="8">Homodimer.</text>
</comment>
<dbReference type="PANTHER" id="PTHR43766">
    <property type="entry name" value="TRYPTOPHAN--TRNA LIGASE, MITOCHONDRIAL"/>
    <property type="match status" value="1"/>
</dbReference>
<evidence type="ECO:0000256" key="5">
    <source>
        <dbReference type="ARBA" id="ARBA00022917"/>
    </source>
</evidence>
<comment type="catalytic activity">
    <reaction evidence="7 8">
        <text>tRNA(Trp) + L-tryptophan + ATP = L-tryptophyl-tRNA(Trp) + AMP + diphosphate + H(+)</text>
        <dbReference type="Rhea" id="RHEA:24080"/>
        <dbReference type="Rhea" id="RHEA-COMP:9671"/>
        <dbReference type="Rhea" id="RHEA-COMP:9705"/>
        <dbReference type="ChEBI" id="CHEBI:15378"/>
        <dbReference type="ChEBI" id="CHEBI:30616"/>
        <dbReference type="ChEBI" id="CHEBI:33019"/>
        <dbReference type="ChEBI" id="CHEBI:57912"/>
        <dbReference type="ChEBI" id="CHEBI:78442"/>
        <dbReference type="ChEBI" id="CHEBI:78535"/>
        <dbReference type="ChEBI" id="CHEBI:456215"/>
        <dbReference type="EC" id="6.1.1.2"/>
    </reaction>
</comment>
<dbReference type="Pfam" id="PF00579">
    <property type="entry name" value="tRNA-synt_1b"/>
    <property type="match status" value="1"/>
</dbReference>
<keyword evidence="11" id="KW-1185">Reference proteome</keyword>
<comment type="similarity">
    <text evidence="1 8 9">Belongs to the class-I aminoacyl-tRNA synthetase family.</text>
</comment>
<evidence type="ECO:0000256" key="4">
    <source>
        <dbReference type="ARBA" id="ARBA00022840"/>
    </source>
</evidence>
<keyword evidence="3 8" id="KW-0547">Nucleotide-binding</keyword>
<feature type="short sequence motif" description="'KMSKS' region" evidence="8">
    <location>
        <begin position="217"/>
        <end position="221"/>
    </location>
</feature>
<dbReference type="CDD" id="cd00806">
    <property type="entry name" value="TrpRS_core"/>
    <property type="match status" value="1"/>
</dbReference>
<sequence>MNTFKPLVFSGVQPTGNLHLGNYLGAIRKFVALQQDNDCIYCVVDLHAITAQLVHDDLKGQIRSIAAAFIASGIDPVKHIVFNQSAVPQHAELAWIFNCVARIGWMNRMTQFKDKAGKDRENASLGLLAYPSLMAADILVYRATHVPVGDDQKQHLELARDIAQRFNIDFGPKIRETGTGVDMIVGEEPIHGYFPLVEPLIGGPAPRVMSLKDGTKKMSKSDPSDLSRINLMDDADTILKKIRKAKTDPDALPSEVDGLEGRPEAGNLVGIYAALSDRTKADVLAEFGGQQFSVFKPALADLAVEVLAPITTEMRRLMDDTTHIDAILKDGGERARARAENTMNEVSDIIGFLR</sequence>
<gene>
    <name evidence="8" type="primary">trpS</name>
    <name evidence="10" type="ORF">J2T09_005023</name>
</gene>
<dbReference type="InterPro" id="IPR002306">
    <property type="entry name" value="Trp-tRNA-ligase"/>
</dbReference>
<protein>
    <recommendedName>
        <fullName evidence="8">Tryptophan--tRNA ligase</fullName>
        <ecNumber evidence="8">6.1.1.2</ecNumber>
    </recommendedName>
    <alternativeName>
        <fullName evidence="8">Tryptophanyl-tRNA synthetase</fullName>
        <shortName evidence="8">TrpRS</shortName>
    </alternativeName>
</protein>
<evidence type="ECO:0000256" key="2">
    <source>
        <dbReference type="ARBA" id="ARBA00022598"/>
    </source>
</evidence>
<dbReference type="HAMAP" id="MF_00140_B">
    <property type="entry name" value="Trp_tRNA_synth_B"/>
    <property type="match status" value="1"/>
</dbReference>
<organism evidence="10 11">
    <name type="scientific">Neorhizobium huautlense</name>
    <dbReference type="NCBI Taxonomy" id="67774"/>
    <lineage>
        <taxon>Bacteria</taxon>
        <taxon>Pseudomonadati</taxon>
        <taxon>Pseudomonadota</taxon>
        <taxon>Alphaproteobacteria</taxon>
        <taxon>Hyphomicrobiales</taxon>
        <taxon>Rhizobiaceae</taxon>
        <taxon>Rhizobium/Agrobacterium group</taxon>
        <taxon>Neorhizobium</taxon>
    </lineage>
</organism>
<evidence type="ECO:0000313" key="10">
    <source>
        <dbReference type="EMBL" id="MDP9840239.1"/>
    </source>
</evidence>
<keyword evidence="5 8" id="KW-0648">Protein biosynthesis</keyword>
<comment type="subcellular location">
    <subcellularLocation>
        <location evidence="8">Cytoplasm</location>
    </subcellularLocation>
</comment>
<feature type="binding site" evidence="8">
    <location>
        <begin position="217"/>
        <end position="221"/>
    </location>
    <ligand>
        <name>ATP</name>
        <dbReference type="ChEBI" id="CHEBI:30616"/>
    </ligand>
</feature>
<name>A0ABT9Q0J0_9HYPH</name>
<dbReference type="GO" id="GO:0004830">
    <property type="term" value="F:tryptophan-tRNA ligase activity"/>
    <property type="evidence" value="ECO:0007669"/>
    <property type="project" value="UniProtKB-EC"/>
</dbReference>
<dbReference type="Gene3D" id="3.40.50.620">
    <property type="entry name" value="HUPs"/>
    <property type="match status" value="1"/>
</dbReference>
<dbReference type="PANTHER" id="PTHR43766:SF1">
    <property type="entry name" value="TRYPTOPHAN--TRNA LIGASE, MITOCHONDRIAL"/>
    <property type="match status" value="1"/>
</dbReference>
<keyword evidence="2 8" id="KW-0436">Ligase</keyword>
<evidence type="ECO:0000256" key="3">
    <source>
        <dbReference type="ARBA" id="ARBA00022741"/>
    </source>
</evidence>
<feature type="binding site" evidence="8">
    <location>
        <begin position="149"/>
        <end position="151"/>
    </location>
    <ligand>
        <name>ATP</name>
        <dbReference type="ChEBI" id="CHEBI:30616"/>
    </ligand>
</feature>
<evidence type="ECO:0000256" key="6">
    <source>
        <dbReference type="ARBA" id="ARBA00023146"/>
    </source>
</evidence>
<feature type="binding site" evidence="8">
    <location>
        <position position="208"/>
    </location>
    <ligand>
        <name>ATP</name>
        <dbReference type="ChEBI" id="CHEBI:30616"/>
    </ligand>
</feature>
<dbReference type="PRINTS" id="PR01039">
    <property type="entry name" value="TRNASYNTHTRP"/>
</dbReference>
<dbReference type="Gene3D" id="1.10.240.10">
    <property type="entry name" value="Tyrosyl-Transfer RNA Synthetase"/>
    <property type="match status" value="1"/>
</dbReference>
<dbReference type="NCBIfam" id="TIGR00233">
    <property type="entry name" value="trpS"/>
    <property type="match status" value="1"/>
</dbReference>
<dbReference type="InterPro" id="IPR002305">
    <property type="entry name" value="aa-tRNA-synth_Ic"/>
</dbReference>
<keyword evidence="4 8" id="KW-0067">ATP-binding</keyword>
<evidence type="ECO:0000256" key="8">
    <source>
        <dbReference type="HAMAP-Rule" id="MF_00140"/>
    </source>
</evidence>
<dbReference type="Proteomes" id="UP001241472">
    <property type="component" value="Unassembled WGS sequence"/>
</dbReference>
<evidence type="ECO:0000256" key="1">
    <source>
        <dbReference type="ARBA" id="ARBA00005594"/>
    </source>
</evidence>
<dbReference type="InterPro" id="IPR050203">
    <property type="entry name" value="Trp-tRNA_synthetase"/>
</dbReference>
<dbReference type="EC" id="6.1.1.2" evidence="8"/>
<dbReference type="PROSITE" id="PS00178">
    <property type="entry name" value="AA_TRNA_LIGASE_I"/>
    <property type="match status" value="1"/>
</dbReference>
<dbReference type="InterPro" id="IPR001412">
    <property type="entry name" value="aa-tRNA-synth_I_CS"/>
</dbReference>
<dbReference type="InterPro" id="IPR024109">
    <property type="entry name" value="Trp-tRNA-ligase_bac-type"/>
</dbReference>
<feature type="binding site" evidence="8">
    <location>
        <begin position="21"/>
        <end position="22"/>
    </location>
    <ligand>
        <name>ATP</name>
        <dbReference type="ChEBI" id="CHEBI:30616"/>
    </ligand>
</feature>
<evidence type="ECO:0000256" key="7">
    <source>
        <dbReference type="ARBA" id="ARBA00049929"/>
    </source>
</evidence>
<dbReference type="SUPFAM" id="SSF52374">
    <property type="entry name" value="Nucleotidylyl transferase"/>
    <property type="match status" value="1"/>
</dbReference>
<keyword evidence="6 8" id="KW-0030">Aminoacyl-tRNA synthetase</keyword>
<comment type="caution">
    <text evidence="10">The sequence shown here is derived from an EMBL/GenBank/DDBJ whole genome shotgun (WGS) entry which is preliminary data.</text>
</comment>
<evidence type="ECO:0000313" key="11">
    <source>
        <dbReference type="Proteomes" id="UP001241472"/>
    </source>
</evidence>
<keyword evidence="8" id="KW-0963">Cytoplasm</keyword>
<feature type="binding site" evidence="8">
    <location>
        <position position="137"/>
    </location>
    <ligand>
        <name>L-tryptophan</name>
        <dbReference type="ChEBI" id="CHEBI:57912"/>
    </ligand>
</feature>
<accession>A0ABT9Q0J0</accession>
<feature type="short sequence motif" description="'HIGH' region" evidence="8">
    <location>
        <begin position="14"/>
        <end position="22"/>
    </location>
</feature>
<comment type="function">
    <text evidence="8">Catalyzes the attachment of tryptophan to tRNA(Trp).</text>
</comment>
<proteinExistence type="inferred from homology"/>
<reference evidence="10 11" key="1">
    <citation type="submission" date="2023-07" db="EMBL/GenBank/DDBJ databases">
        <title>Sorghum-associated microbial communities from plants grown in Nebraska, USA.</title>
        <authorList>
            <person name="Schachtman D."/>
        </authorList>
    </citation>
    <scope>NUCLEOTIDE SEQUENCE [LARGE SCALE GENOMIC DNA]</scope>
    <source>
        <strain evidence="10 11">DS1307</strain>
    </source>
</reference>
<dbReference type="InterPro" id="IPR014729">
    <property type="entry name" value="Rossmann-like_a/b/a_fold"/>
</dbReference>
<dbReference type="RefSeq" id="WP_306839654.1">
    <property type="nucleotide sequence ID" value="NZ_JAUSRF010000024.1"/>
</dbReference>